<dbReference type="PROSITE" id="PS50126">
    <property type="entry name" value="S1"/>
    <property type="match status" value="4"/>
</dbReference>
<comment type="caution">
    <text evidence="5">The sequence shown here is derived from an EMBL/GenBank/DDBJ whole genome shotgun (WGS) entry which is preliminary data.</text>
</comment>
<feature type="domain" description="S1 motif" evidence="4">
    <location>
        <begin position="201"/>
        <end position="269"/>
    </location>
</feature>
<dbReference type="InterPro" id="IPR035104">
    <property type="entry name" value="Ribosomal_protein_S1-like"/>
</dbReference>
<dbReference type="GO" id="GO:0003735">
    <property type="term" value="F:structural constituent of ribosome"/>
    <property type="evidence" value="ECO:0007669"/>
    <property type="project" value="TreeGrafter"/>
</dbReference>
<evidence type="ECO:0000256" key="2">
    <source>
        <dbReference type="ARBA" id="ARBA00022980"/>
    </source>
</evidence>
<dbReference type="GO" id="GO:0003729">
    <property type="term" value="F:mRNA binding"/>
    <property type="evidence" value="ECO:0007669"/>
    <property type="project" value="TreeGrafter"/>
</dbReference>
<organism evidence="5 6">
    <name type="scientific">Helicobacter equorum</name>
    <dbReference type="NCBI Taxonomy" id="361872"/>
    <lineage>
        <taxon>Bacteria</taxon>
        <taxon>Pseudomonadati</taxon>
        <taxon>Campylobacterota</taxon>
        <taxon>Epsilonproteobacteria</taxon>
        <taxon>Campylobacterales</taxon>
        <taxon>Helicobacteraceae</taxon>
        <taxon>Helicobacter</taxon>
    </lineage>
</organism>
<dbReference type="Proteomes" id="UP000256514">
    <property type="component" value="Unassembled WGS sequence"/>
</dbReference>
<gene>
    <name evidence="5" type="ORF">CQA54_05020</name>
</gene>
<dbReference type="CDD" id="cd04465">
    <property type="entry name" value="S1_RPS1_repeat_ec2_hs2"/>
    <property type="match status" value="1"/>
</dbReference>
<dbReference type="OrthoDB" id="9804077at2"/>
<dbReference type="NCBIfam" id="NF004956">
    <property type="entry name" value="PRK06299.1-6"/>
    <property type="match status" value="1"/>
</dbReference>
<dbReference type="EMBL" id="NXLT01000003">
    <property type="protein sequence ID" value="RDU67333.1"/>
    <property type="molecule type" value="Genomic_DNA"/>
</dbReference>
<accession>A0A3D8IQG8</accession>
<name>A0A3D8IQG8_9HELI</name>
<dbReference type="SUPFAM" id="SSF50249">
    <property type="entry name" value="Nucleic acid-binding proteins"/>
    <property type="match status" value="5"/>
</dbReference>
<sequence>MRVNLDNMDFGEEENFAQLLDASERNSTSGSLQIGKIIQIDQDRDLAMIALPYSKSESMLYLGEIRDEEGKLLFSVGDEIELYASGSDNRPNVSYTRAQREKKIRQKIEELQGNFQDKIIDAKVIRKNKGGYVMDYDGVDVFLPRRESAFKEGLKVEGKTYKVAITHINPQENTIIVSRKRFFDIDKSTRKEVVEKILAGNGIYDAVVKKVTTFGIFTDIDGVEGLVHHTEISHRGMVNPQKNFKVGDHIKIKVLGYDEQKHRLSLSIKALSEDPWKEVEKELEVGYTIKVIVSNIEEYGAFVDLGNDIEGFLHVSEISWDKNIKHPNDYLQVGQELDVEIIEIDSKNRRLRVSLKKLTHKPFVAFTKAHKEGDVLKGKVVTLTDFGAFVNLGVVDGLLHNEDIVWDRGVKCKDVFKVGDKVEVKILKIDTQNERISLSKKLLSDSPAAGFAKIHHVDEIIEGVISEIKDFGIFIKVDNYEVLIKNEDIPQEMKESLKVGDSVKCVVFSIDERANRIRASIRRLQKQQEKEGLRAFNEASEQRMTLGDKVKNRI</sequence>
<dbReference type="GO" id="GO:0022627">
    <property type="term" value="C:cytosolic small ribosomal subunit"/>
    <property type="evidence" value="ECO:0007669"/>
    <property type="project" value="TreeGrafter"/>
</dbReference>
<reference evidence="5 6" key="1">
    <citation type="submission" date="2018-04" db="EMBL/GenBank/DDBJ databases">
        <title>Novel Campyloabacter and Helicobacter Species and Strains.</title>
        <authorList>
            <person name="Mannion A.J."/>
            <person name="Shen Z."/>
            <person name="Fox J.G."/>
        </authorList>
    </citation>
    <scope>NUCLEOTIDE SEQUENCE [LARGE SCALE GENOMIC DNA]</scope>
    <source>
        <strain evidence="5 6">MIT 12-6600</strain>
    </source>
</reference>
<keyword evidence="6" id="KW-1185">Reference proteome</keyword>
<proteinExistence type="inferred from homology"/>
<dbReference type="InterPro" id="IPR050437">
    <property type="entry name" value="Ribos_protein_bS1-like"/>
</dbReference>
<keyword evidence="2 5" id="KW-0689">Ribosomal protein</keyword>
<dbReference type="PANTHER" id="PTHR10724:SF7">
    <property type="entry name" value="SMALL RIBOSOMAL SUBUNIT PROTEIN BS1C"/>
    <property type="match status" value="1"/>
</dbReference>
<dbReference type="Gene3D" id="2.40.50.140">
    <property type="entry name" value="Nucleic acid-binding proteins"/>
    <property type="match status" value="4"/>
</dbReference>
<dbReference type="RefSeq" id="WP_115571050.1">
    <property type="nucleotide sequence ID" value="NZ_NXLT01000003.1"/>
</dbReference>
<protein>
    <submittedName>
        <fullName evidence="5">30S ribosomal protein S1</fullName>
    </submittedName>
</protein>
<comment type="similarity">
    <text evidence="1">Belongs to the bacterial ribosomal protein bS1 family.</text>
</comment>
<dbReference type="AlphaFoldDB" id="A0A3D8IQG8"/>
<dbReference type="PRINTS" id="PR00681">
    <property type="entry name" value="RIBOSOMALS1"/>
</dbReference>
<evidence type="ECO:0000313" key="6">
    <source>
        <dbReference type="Proteomes" id="UP000256514"/>
    </source>
</evidence>
<evidence type="ECO:0000313" key="5">
    <source>
        <dbReference type="EMBL" id="RDU67333.1"/>
    </source>
</evidence>
<dbReference type="PANTHER" id="PTHR10724">
    <property type="entry name" value="30S RIBOSOMAL PROTEIN S1"/>
    <property type="match status" value="1"/>
</dbReference>
<feature type="domain" description="S1 motif" evidence="4">
    <location>
        <begin position="373"/>
        <end position="441"/>
    </location>
</feature>
<feature type="domain" description="S1 motif" evidence="4">
    <location>
        <begin position="286"/>
        <end position="356"/>
    </location>
</feature>
<keyword evidence="3" id="KW-0687">Ribonucleoprotein</keyword>
<evidence type="ECO:0000256" key="3">
    <source>
        <dbReference type="ARBA" id="ARBA00023274"/>
    </source>
</evidence>
<dbReference type="CDD" id="cd00164">
    <property type="entry name" value="S1_like"/>
    <property type="match status" value="1"/>
</dbReference>
<evidence type="ECO:0000256" key="1">
    <source>
        <dbReference type="ARBA" id="ARBA00006767"/>
    </source>
</evidence>
<dbReference type="InterPro" id="IPR003029">
    <property type="entry name" value="S1_domain"/>
</dbReference>
<evidence type="ECO:0000259" key="4">
    <source>
        <dbReference type="PROSITE" id="PS50126"/>
    </source>
</evidence>
<dbReference type="GO" id="GO:0006412">
    <property type="term" value="P:translation"/>
    <property type="evidence" value="ECO:0007669"/>
    <property type="project" value="TreeGrafter"/>
</dbReference>
<dbReference type="SMART" id="SM00316">
    <property type="entry name" value="S1"/>
    <property type="match status" value="6"/>
</dbReference>
<feature type="domain" description="S1 motif" evidence="4">
    <location>
        <begin position="458"/>
        <end position="522"/>
    </location>
</feature>
<dbReference type="Pfam" id="PF00575">
    <property type="entry name" value="S1"/>
    <property type="match status" value="4"/>
</dbReference>
<dbReference type="InterPro" id="IPR012340">
    <property type="entry name" value="NA-bd_OB-fold"/>
</dbReference>
<dbReference type="CDD" id="cd05688">
    <property type="entry name" value="S1_RPS1_repeat_ec3"/>
    <property type="match status" value="1"/>
</dbReference>